<dbReference type="EC" id="2.4.2.4" evidence="2"/>
<dbReference type="EMBL" id="AUVB01000039">
    <property type="protein sequence ID" value="KGE04035.1"/>
    <property type="molecule type" value="Genomic_DNA"/>
</dbReference>
<dbReference type="HOGENOM" id="CLU_403749_0_0_6"/>
<name>A0A095VRN6_9GAMM</name>
<sequence>MLQQERLTTYLRDAVGAAEPLLTIIRQRTAEDGPAQLAAADAATIEWISLAFDCWSHDYPVEAPLRDTLHRLLPLAIAVALAEHSFFTPGAHPLHKLLDRLQHSAVGWQTRLDRAGQMLEQRVRRAVERALAWFEDPGTDFSAITQELEAAAHRDEERAARMVHRLEETEQAAVRTRHARREAAGIINRGLASCELPMAIGEFLKGPWYDSLQLVALRHGTSSQEWREISRITDQLMRSVQPAVGGGDQGGSTLRRLSGELRHWLLSLEHDSAATDDAIGLVEYVHLRMTHGQDLGLTHIRPLAVPGEQDGSGGEDGAAASLETGQWYLLQDEHGELRARLSLQLEEGRHLLFTNAVGLKALDLDRASFIERLRSASARHLPAEDSFSLSLSHAAGIDDHHKLRALIEPGYRPPEPEQPPELELPPEAEQPAAAEQPHEPAQQPVFEHPTEPECPPEAEHRITPDPEPPTEAAPTPDPFGDREAPAKNTTETANADPPEPATTSETRPPPTDTLPEFAPPPAPARPWAEAEAEAEAGAEAEVESNLPSLELELVGDEPGQEYQATAPARERRSSAPAPVPAPAPQPATSERPRRTPPGPEMDVPMGAWLGFHDGETPIMAKLAVYDPRRDNYIFVNRRGIALRELSRGELLALIDDGLVDILETRCYFRDEVQRAREHRDD</sequence>
<dbReference type="GO" id="GO:0009032">
    <property type="term" value="F:thymidine phosphorylase activity"/>
    <property type="evidence" value="ECO:0007669"/>
    <property type="project" value="UniProtKB-EC"/>
</dbReference>
<evidence type="ECO:0000256" key="1">
    <source>
        <dbReference type="SAM" id="MobiDB-lite"/>
    </source>
</evidence>
<feature type="region of interest" description="Disordered" evidence="1">
    <location>
        <begin position="561"/>
        <end position="608"/>
    </location>
</feature>
<comment type="caution">
    <text evidence="2">The sequence shown here is derived from an EMBL/GenBank/DDBJ whole genome shotgun (WGS) entry which is preliminary data.</text>
</comment>
<dbReference type="eggNOG" id="COG3170">
    <property type="taxonomic scope" value="Bacteria"/>
</dbReference>
<dbReference type="AlphaFoldDB" id="A0A095VRN6"/>
<keyword evidence="2" id="KW-0328">Glycosyltransferase</keyword>
<organism evidence="2 3">
    <name type="scientific">Pseudohaliea rubra DSM 19751</name>
    <dbReference type="NCBI Taxonomy" id="1265313"/>
    <lineage>
        <taxon>Bacteria</taxon>
        <taxon>Pseudomonadati</taxon>
        <taxon>Pseudomonadota</taxon>
        <taxon>Gammaproteobacteria</taxon>
        <taxon>Cellvibrionales</taxon>
        <taxon>Halieaceae</taxon>
        <taxon>Pseudohaliea</taxon>
    </lineage>
</organism>
<dbReference type="Proteomes" id="UP000029640">
    <property type="component" value="Unassembled WGS sequence"/>
</dbReference>
<reference evidence="2 3" key="1">
    <citation type="journal article" date="2014" name="Genome Announc.">
        <title>Genome Sequence of Gammaproteobacterial Pseudohaliea rubra Type Strain DSM 19751, Isolated from Coastal Seawater of the Mediterranean Sea.</title>
        <authorList>
            <person name="Spring S."/>
            <person name="Fiebig A."/>
            <person name="Riedel T."/>
            <person name="Goker M."/>
            <person name="Klenk H.P."/>
        </authorList>
    </citation>
    <scope>NUCLEOTIDE SEQUENCE [LARGE SCALE GENOMIC DNA]</scope>
    <source>
        <strain evidence="2 3">DSM 19751</strain>
    </source>
</reference>
<feature type="compositionally biased region" description="Pro residues" evidence="1">
    <location>
        <begin position="507"/>
        <end position="524"/>
    </location>
</feature>
<feature type="compositionally biased region" description="Acidic residues" evidence="1">
    <location>
        <begin position="530"/>
        <end position="542"/>
    </location>
</feature>
<feature type="region of interest" description="Disordered" evidence="1">
    <location>
        <begin position="409"/>
        <end position="544"/>
    </location>
</feature>
<dbReference type="InterPro" id="IPR012434">
    <property type="entry name" value="DUF1631"/>
</dbReference>
<protein>
    <submittedName>
        <fullName evidence="2">Thymidine phosphorylase</fullName>
        <ecNumber evidence="2">2.4.2.4</ecNumber>
    </submittedName>
</protein>
<dbReference type="Pfam" id="PF07793">
    <property type="entry name" value="DUF1631"/>
    <property type="match status" value="2"/>
</dbReference>
<feature type="compositionally biased region" description="Low complexity" evidence="1">
    <location>
        <begin position="427"/>
        <end position="444"/>
    </location>
</feature>
<accession>A0A095VRN6</accession>
<dbReference type="STRING" id="1265313.HRUBRA_01376"/>
<keyword evidence="3" id="KW-1185">Reference proteome</keyword>
<evidence type="ECO:0000313" key="2">
    <source>
        <dbReference type="EMBL" id="KGE04035.1"/>
    </source>
</evidence>
<proteinExistence type="predicted"/>
<feature type="compositionally biased region" description="Pro residues" evidence="1">
    <location>
        <begin position="465"/>
        <end position="477"/>
    </location>
</feature>
<evidence type="ECO:0000313" key="3">
    <source>
        <dbReference type="Proteomes" id="UP000029640"/>
    </source>
</evidence>
<gene>
    <name evidence="2" type="ORF">HRUBRA_01376</name>
</gene>
<keyword evidence="2" id="KW-0808">Transferase</keyword>